<gene>
    <name evidence="5" type="ORF">P0Y53_21205</name>
</gene>
<evidence type="ECO:0000256" key="1">
    <source>
        <dbReference type="SAM" id="SignalP"/>
    </source>
</evidence>
<feature type="domain" description="Glycosyl hydrolase family 95 N-terminal" evidence="2">
    <location>
        <begin position="29"/>
        <end position="78"/>
    </location>
</feature>
<dbReference type="Pfam" id="PF21307">
    <property type="entry name" value="Glyco_hydro_95_C"/>
    <property type="match status" value="1"/>
</dbReference>
<sequence length="747" mass="84751">MNRLSAFFLFLLLPALAFTQTAPPSDLLLWDNKPATDWMTQAYPIGNGRIGGMVFGGIHHEQVQFNEQSLWTGDQTNTGAYQAFGDLHIWFTDSSRHTSISKYRRQLDISQALHTITYSSNNIDFKREYFCSAAGNHMALRFTASKPGAYSMLVALKDAHKARTTAKGARLTIEDTLENGMKYHATLLIRNEGGQTRIVPDGQGGYQLKIDKANACTFLLIANTNFSEGCMIMSLATTTDMQLSWQAKHSYASQRKDHIEDYQELFGRVNLSLGNNPANNSHIPTLQRLINYKKTPDPQLEALLFQYGRYLLISSSRSGGQPANLQGIWNNSNNPPWRSDYHSNINIQMNYWLAEPTNLAECHTPYLEFINRIREVKKKNTQTEFPGVRGWTVRTENNIFGGESWKWNTPGSAWFTQALWEHYAFNRDTAWLKNFAYPILEEIVQFWEDRLKERPDGTLVCPMGWSPEHGPEEDGVSHDQQIVYDLFTNFIEACDALGIHKIYRDRIANMRERLLKPAIGRWGQLQEWETDRDDPKDQHRHVSQLFGLHPGRQFSITRTPALAEAARVSLQARGDASTGWSMAWKMNFWARLHDGNHAYTILKNFINLVGAEGIDYNDGGGIYGNLFCSHPPFQIDGNFGYTAGVAEMLIQSQTGEIELLPALPDAWSGGRVSGLKARGNFLIRELQWENKQLRRLELQSLSGVDCIIRSPNALTCTAPVTAAKDANGYTYRFRTKANSTYTFLIQE</sequence>
<dbReference type="InterPro" id="IPR008928">
    <property type="entry name" value="6-hairpin_glycosidase_sf"/>
</dbReference>
<dbReference type="Pfam" id="PF22124">
    <property type="entry name" value="Glyco_hydro_95_cat"/>
    <property type="match status" value="1"/>
</dbReference>
<dbReference type="Gene3D" id="1.50.10.10">
    <property type="match status" value="1"/>
</dbReference>
<evidence type="ECO:0000259" key="3">
    <source>
        <dbReference type="Pfam" id="PF21307"/>
    </source>
</evidence>
<dbReference type="InterPro" id="IPR016518">
    <property type="entry name" value="Alpha-L-fucosidase"/>
</dbReference>
<dbReference type="EMBL" id="CP119311">
    <property type="protein sequence ID" value="WEK35014.1"/>
    <property type="molecule type" value="Genomic_DNA"/>
</dbReference>
<dbReference type="Pfam" id="PF14498">
    <property type="entry name" value="Glyco_hyd_65N_2"/>
    <property type="match status" value="2"/>
</dbReference>
<proteinExistence type="predicted"/>
<organism evidence="5 6">
    <name type="scientific">Candidatus Pseudobacter hemicellulosilyticus</name>
    <dbReference type="NCBI Taxonomy" id="3121375"/>
    <lineage>
        <taxon>Bacteria</taxon>
        <taxon>Pseudomonadati</taxon>
        <taxon>Bacteroidota</taxon>
        <taxon>Chitinophagia</taxon>
        <taxon>Chitinophagales</taxon>
        <taxon>Chitinophagaceae</taxon>
        <taxon>Pseudobacter</taxon>
    </lineage>
</organism>
<reference evidence="5" key="1">
    <citation type="submission" date="2023-03" db="EMBL/GenBank/DDBJ databases">
        <title>Andean soil-derived lignocellulolytic bacterial consortium as a source of novel taxa and putative plastic-active enzymes.</title>
        <authorList>
            <person name="Diaz-Garcia L."/>
            <person name="Chuvochina M."/>
            <person name="Feuerriegel G."/>
            <person name="Bunk B."/>
            <person name="Sproer C."/>
            <person name="Streit W.R."/>
            <person name="Rodriguez L.M."/>
            <person name="Overmann J."/>
            <person name="Jimenez D.J."/>
        </authorList>
    </citation>
    <scope>NUCLEOTIDE SEQUENCE</scope>
    <source>
        <strain evidence="5">MAG 7</strain>
    </source>
</reference>
<dbReference type="SUPFAM" id="SSF48208">
    <property type="entry name" value="Six-hairpin glycosidases"/>
    <property type="match status" value="1"/>
</dbReference>
<dbReference type="GO" id="GO:0004560">
    <property type="term" value="F:alpha-L-fucosidase activity"/>
    <property type="evidence" value="ECO:0007669"/>
    <property type="project" value="InterPro"/>
</dbReference>
<dbReference type="InterPro" id="IPR049053">
    <property type="entry name" value="AFCA-like_C"/>
</dbReference>
<feature type="signal peptide" evidence="1">
    <location>
        <begin position="1"/>
        <end position="17"/>
    </location>
</feature>
<evidence type="ECO:0000313" key="5">
    <source>
        <dbReference type="EMBL" id="WEK35014.1"/>
    </source>
</evidence>
<dbReference type="PANTHER" id="PTHR31084:SF19">
    <property type="entry name" value="GLYCOSYL HYDROLASE FAMILY 95 N-TERMINAL DOMAIN-CONTAINING PROTEIN"/>
    <property type="match status" value="1"/>
</dbReference>
<dbReference type="InterPro" id="IPR054363">
    <property type="entry name" value="GH95_cat"/>
</dbReference>
<dbReference type="InterPro" id="IPR027414">
    <property type="entry name" value="GH95_N_dom"/>
</dbReference>
<dbReference type="AlphaFoldDB" id="A0AAJ6BGQ8"/>
<keyword evidence="5" id="KW-0378">Hydrolase</keyword>
<dbReference type="GO" id="GO:0005975">
    <property type="term" value="P:carbohydrate metabolic process"/>
    <property type="evidence" value="ECO:0007669"/>
    <property type="project" value="InterPro"/>
</dbReference>
<feature type="domain" description="Glycosyl hydrolase family 95 catalytic" evidence="4">
    <location>
        <begin position="250"/>
        <end position="649"/>
    </location>
</feature>
<name>A0AAJ6BGQ8_9BACT</name>
<dbReference type="InterPro" id="IPR012341">
    <property type="entry name" value="6hp_glycosidase-like_sf"/>
</dbReference>
<protein>
    <submittedName>
        <fullName evidence="5">Glycoside hydrolase family 95 protein</fullName>
    </submittedName>
</protein>
<evidence type="ECO:0000259" key="2">
    <source>
        <dbReference type="Pfam" id="PF14498"/>
    </source>
</evidence>
<keyword evidence="1" id="KW-0732">Signal</keyword>
<dbReference type="PANTHER" id="PTHR31084">
    <property type="entry name" value="ALPHA-L-FUCOSIDASE 2"/>
    <property type="match status" value="1"/>
</dbReference>
<feature type="domain" description="Alpha fucosidase A-like C-terminal" evidence="3">
    <location>
        <begin position="651"/>
        <end position="742"/>
    </location>
</feature>
<dbReference type="Proteomes" id="UP001220610">
    <property type="component" value="Chromosome"/>
</dbReference>
<feature type="chain" id="PRO_5042481879" evidence="1">
    <location>
        <begin position="18"/>
        <end position="747"/>
    </location>
</feature>
<evidence type="ECO:0000259" key="4">
    <source>
        <dbReference type="Pfam" id="PF22124"/>
    </source>
</evidence>
<evidence type="ECO:0000313" key="6">
    <source>
        <dbReference type="Proteomes" id="UP001220610"/>
    </source>
</evidence>
<feature type="domain" description="Glycosyl hydrolase family 95 N-terminal" evidence="2">
    <location>
        <begin position="79"/>
        <end position="228"/>
    </location>
</feature>
<accession>A0AAJ6BGQ8</accession>
<dbReference type="PIRSF" id="PIRSF007663">
    <property type="entry name" value="UCP007663"/>
    <property type="match status" value="1"/>
</dbReference>